<dbReference type="CDD" id="cd06170">
    <property type="entry name" value="LuxR_C_like"/>
    <property type="match status" value="1"/>
</dbReference>
<protein>
    <submittedName>
        <fullName evidence="5">Response regulator transcription factor</fullName>
    </submittedName>
</protein>
<dbReference type="Proteomes" id="UP001597417">
    <property type="component" value="Unassembled WGS sequence"/>
</dbReference>
<dbReference type="SMART" id="SM00421">
    <property type="entry name" value="HTH_LUXR"/>
    <property type="match status" value="1"/>
</dbReference>
<evidence type="ECO:0000256" key="1">
    <source>
        <dbReference type="ARBA" id="ARBA00023015"/>
    </source>
</evidence>
<reference evidence="6" key="1">
    <citation type="journal article" date="2019" name="Int. J. Syst. Evol. Microbiol.">
        <title>The Global Catalogue of Microorganisms (GCM) 10K type strain sequencing project: providing services to taxonomists for standard genome sequencing and annotation.</title>
        <authorList>
            <consortium name="The Broad Institute Genomics Platform"/>
            <consortium name="The Broad Institute Genome Sequencing Center for Infectious Disease"/>
            <person name="Wu L."/>
            <person name="Ma J."/>
        </authorList>
    </citation>
    <scope>NUCLEOTIDE SEQUENCE [LARGE SCALE GENOMIC DNA]</scope>
    <source>
        <strain evidence="6">CGMCC 4.7645</strain>
    </source>
</reference>
<dbReference type="Gene3D" id="3.40.50.2300">
    <property type="match status" value="1"/>
</dbReference>
<dbReference type="SUPFAM" id="SSF46894">
    <property type="entry name" value="C-terminal effector domain of the bipartite response regulators"/>
    <property type="match status" value="1"/>
</dbReference>
<dbReference type="PANTHER" id="PTHR43214:SF24">
    <property type="entry name" value="TRANSCRIPTIONAL REGULATORY PROTEIN NARL-RELATED"/>
    <property type="match status" value="1"/>
</dbReference>
<evidence type="ECO:0000256" key="2">
    <source>
        <dbReference type="ARBA" id="ARBA00023125"/>
    </source>
</evidence>
<evidence type="ECO:0000256" key="3">
    <source>
        <dbReference type="ARBA" id="ARBA00023163"/>
    </source>
</evidence>
<name>A0ABW5FYD9_9PSEU</name>
<proteinExistence type="predicted"/>
<dbReference type="RefSeq" id="WP_378267655.1">
    <property type="nucleotide sequence ID" value="NZ_JBHUKR010000013.1"/>
</dbReference>
<dbReference type="InterPro" id="IPR000792">
    <property type="entry name" value="Tscrpt_reg_LuxR_C"/>
</dbReference>
<keyword evidence="1" id="KW-0805">Transcription regulation</keyword>
<dbReference type="PANTHER" id="PTHR43214">
    <property type="entry name" value="TWO-COMPONENT RESPONSE REGULATOR"/>
    <property type="match status" value="1"/>
</dbReference>
<organism evidence="5 6">
    <name type="scientific">Amycolatopsis pigmentata</name>
    <dbReference type="NCBI Taxonomy" id="450801"/>
    <lineage>
        <taxon>Bacteria</taxon>
        <taxon>Bacillati</taxon>
        <taxon>Actinomycetota</taxon>
        <taxon>Actinomycetes</taxon>
        <taxon>Pseudonocardiales</taxon>
        <taxon>Pseudonocardiaceae</taxon>
        <taxon>Amycolatopsis</taxon>
    </lineage>
</organism>
<dbReference type="InterPro" id="IPR039420">
    <property type="entry name" value="WalR-like"/>
</dbReference>
<comment type="caution">
    <text evidence="5">The sequence shown here is derived from an EMBL/GenBank/DDBJ whole genome shotgun (WGS) entry which is preliminary data.</text>
</comment>
<dbReference type="Pfam" id="PF00196">
    <property type="entry name" value="GerE"/>
    <property type="match status" value="1"/>
</dbReference>
<evidence type="ECO:0000259" key="4">
    <source>
        <dbReference type="PROSITE" id="PS50043"/>
    </source>
</evidence>
<feature type="domain" description="HTH luxR-type" evidence="4">
    <location>
        <begin position="144"/>
        <end position="210"/>
    </location>
</feature>
<dbReference type="InterPro" id="IPR016032">
    <property type="entry name" value="Sig_transdc_resp-reg_C-effctor"/>
</dbReference>
<sequence>MEIVEVLVHASDVISRAGVEAMLASSPRLSVVSEDAATSVDVVVLVVHGVAGREDFASLGRFQRYTTSGPRPRCVVVADGFRTEDMLAGVMCGVAAVLNRVEARDDVLVSAVEAVGAGAALMPDRLQGVFLEQVARFRAEVLGPQGLTLTGLDTRERDVLQLVAEGYQTEEIAKRLAYSEGMVRNVLYGLMDRLGSNSRSHAVAHAMRAGMI</sequence>
<keyword evidence="6" id="KW-1185">Reference proteome</keyword>
<keyword evidence="3" id="KW-0804">Transcription</keyword>
<evidence type="ECO:0000313" key="5">
    <source>
        <dbReference type="EMBL" id="MFD2419629.1"/>
    </source>
</evidence>
<gene>
    <name evidence="5" type="ORF">ACFSXZ_25195</name>
</gene>
<evidence type="ECO:0000313" key="6">
    <source>
        <dbReference type="Proteomes" id="UP001597417"/>
    </source>
</evidence>
<dbReference type="PROSITE" id="PS50043">
    <property type="entry name" value="HTH_LUXR_2"/>
    <property type="match status" value="1"/>
</dbReference>
<accession>A0ABW5FYD9</accession>
<keyword evidence="2" id="KW-0238">DNA-binding</keyword>
<dbReference type="EMBL" id="JBHUKR010000013">
    <property type="protein sequence ID" value="MFD2419629.1"/>
    <property type="molecule type" value="Genomic_DNA"/>
</dbReference>